<name>A0A1J5P5C6_9ZZZZ</name>
<organism evidence="1">
    <name type="scientific">mine drainage metagenome</name>
    <dbReference type="NCBI Taxonomy" id="410659"/>
    <lineage>
        <taxon>unclassified sequences</taxon>
        <taxon>metagenomes</taxon>
        <taxon>ecological metagenomes</taxon>
    </lineage>
</organism>
<gene>
    <name evidence="1" type="ORF">GALL_520440</name>
</gene>
<evidence type="ECO:0000313" key="1">
    <source>
        <dbReference type="EMBL" id="OIQ66386.1"/>
    </source>
</evidence>
<comment type="caution">
    <text evidence="1">The sequence shown here is derived from an EMBL/GenBank/DDBJ whole genome shotgun (WGS) entry which is preliminary data.</text>
</comment>
<dbReference type="EMBL" id="MLJW01006639">
    <property type="protein sequence ID" value="OIQ66386.1"/>
    <property type="molecule type" value="Genomic_DNA"/>
</dbReference>
<sequence length="115" mass="12410">MWPTSNTCRGRFWSKVKKLVISTRAEIGRNPIAFSRACNHAGDGPFFTPRITRPANRGQPFSFNAGSIVTVTGEAKVPVTGSTTCGFNLPKPRAAKSRAMPRTPSASGRFGVILM</sequence>
<reference evidence="1" key="1">
    <citation type="submission" date="2016-10" db="EMBL/GenBank/DDBJ databases">
        <title>Sequence of Gallionella enrichment culture.</title>
        <authorList>
            <person name="Poehlein A."/>
            <person name="Muehling M."/>
            <person name="Daniel R."/>
        </authorList>
    </citation>
    <scope>NUCLEOTIDE SEQUENCE</scope>
</reference>
<protein>
    <submittedName>
        <fullName evidence="1">Uncharacterized protein</fullName>
    </submittedName>
</protein>
<accession>A0A1J5P5C6</accession>
<dbReference type="AlphaFoldDB" id="A0A1J5P5C6"/>
<proteinExistence type="predicted"/>